<dbReference type="PANTHER" id="PTHR33221">
    <property type="entry name" value="WINGED HELIX-TURN-HELIX TRANSCRIPTIONAL REGULATOR, RRF2 FAMILY"/>
    <property type="match status" value="1"/>
</dbReference>
<dbReference type="InterPro" id="IPR000944">
    <property type="entry name" value="Tscrpt_reg_Rrf2"/>
</dbReference>
<evidence type="ECO:0000313" key="3">
    <source>
        <dbReference type="Proteomes" id="UP001589628"/>
    </source>
</evidence>
<dbReference type="Proteomes" id="UP001589628">
    <property type="component" value="Unassembled WGS sequence"/>
</dbReference>
<dbReference type="InterPro" id="IPR030489">
    <property type="entry name" value="TR_Rrf2-type_CS"/>
</dbReference>
<proteinExistence type="predicted"/>
<sequence>MQLSRFTDYSLRVLFYVGTHNDRLTTLAEIADFYQISLEHLRKVVHNLSKAGYLATYRGKNGGIRLARPAQEINIGDVILASEGRTPLVDCAKQDCCLTYSCSLQPVLAKAQEAFISTLRQYTLASLLSTPAMQQELIRLHPLEG</sequence>
<name>A0ABV5ZDA6_9GAMM</name>
<dbReference type="PROSITE" id="PS51197">
    <property type="entry name" value="HTH_RRF2_2"/>
    <property type="match status" value="1"/>
</dbReference>
<protein>
    <submittedName>
        <fullName evidence="2">RrF2 family transcriptional regulator</fullName>
    </submittedName>
</protein>
<evidence type="ECO:0000256" key="1">
    <source>
        <dbReference type="ARBA" id="ARBA00023125"/>
    </source>
</evidence>
<dbReference type="InterPro" id="IPR036390">
    <property type="entry name" value="WH_DNA-bd_sf"/>
</dbReference>
<dbReference type="InterPro" id="IPR036388">
    <property type="entry name" value="WH-like_DNA-bd_sf"/>
</dbReference>
<comment type="caution">
    <text evidence="2">The sequence shown here is derived from an EMBL/GenBank/DDBJ whole genome shotgun (WGS) entry which is preliminary data.</text>
</comment>
<dbReference type="PROSITE" id="PS01332">
    <property type="entry name" value="HTH_RRF2_1"/>
    <property type="match status" value="1"/>
</dbReference>
<keyword evidence="1" id="KW-0238">DNA-binding</keyword>
<accession>A0ABV5ZDA6</accession>
<dbReference type="Pfam" id="PF02082">
    <property type="entry name" value="Rrf2"/>
    <property type="match status" value="1"/>
</dbReference>
<evidence type="ECO:0000313" key="2">
    <source>
        <dbReference type="EMBL" id="MFB9887271.1"/>
    </source>
</evidence>
<dbReference type="RefSeq" id="WP_027314142.1">
    <property type="nucleotide sequence ID" value="NZ_JAUESS010000004.1"/>
</dbReference>
<dbReference type="SUPFAM" id="SSF46785">
    <property type="entry name" value="Winged helix' DNA-binding domain"/>
    <property type="match status" value="1"/>
</dbReference>
<dbReference type="Gene3D" id="1.10.10.10">
    <property type="entry name" value="Winged helix-like DNA-binding domain superfamily/Winged helix DNA-binding domain"/>
    <property type="match status" value="1"/>
</dbReference>
<organism evidence="2 3">
    <name type="scientific">Balneatrix alpica</name>
    <dbReference type="NCBI Taxonomy" id="75684"/>
    <lineage>
        <taxon>Bacteria</taxon>
        <taxon>Pseudomonadati</taxon>
        <taxon>Pseudomonadota</taxon>
        <taxon>Gammaproteobacteria</taxon>
        <taxon>Oceanospirillales</taxon>
        <taxon>Balneatrichaceae</taxon>
        <taxon>Balneatrix</taxon>
    </lineage>
</organism>
<dbReference type="EMBL" id="JBHLZN010000004">
    <property type="protein sequence ID" value="MFB9887271.1"/>
    <property type="molecule type" value="Genomic_DNA"/>
</dbReference>
<gene>
    <name evidence="2" type="ORF">ACFFLH_12700</name>
</gene>
<dbReference type="PANTHER" id="PTHR33221:SF4">
    <property type="entry name" value="HTH-TYPE TRANSCRIPTIONAL REPRESSOR NSRR"/>
    <property type="match status" value="1"/>
</dbReference>
<dbReference type="NCBIfam" id="TIGR00738">
    <property type="entry name" value="rrf2_super"/>
    <property type="match status" value="1"/>
</dbReference>
<keyword evidence="3" id="KW-1185">Reference proteome</keyword>
<reference evidence="2 3" key="1">
    <citation type="submission" date="2024-09" db="EMBL/GenBank/DDBJ databases">
        <authorList>
            <person name="Sun Q."/>
            <person name="Mori K."/>
        </authorList>
    </citation>
    <scope>NUCLEOTIDE SEQUENCE [LARGE SCALE GENOMIC DNA]</scope>
    <source>
        <strain evidence="2 3">ATCC 51285</strain>
    </source>
</reference>